<accession>A0ABW5ELM9</accession>
<evidence type="ECO:0000313" key="2">
    <source>
        <dbReference type="Proteomes" id="UP001597287"/>
    </source>
</evidence>
<dbReference type="Proteomes" id="UP001597287">
    <property type="component" value="Unassembled WGS sequence"/>
</dbReference>
<dbReference type="RefSeq" id="WP_310636048.1">
    <property type="nucleotide sequence ID" value="NZ_JBHSIH010000001.1"/>
</dbReference>
<protein>
    <submittedName>
        <fullName evidence="1">YdaS family helix-turn-helix protein</fullName>
    </submittedName>
</protein>
<name>A0ABW5ELM9_9BURK</name>
<proteinExistence type="predicted"/>
<keyword evidence="2" id="KW-1185">Reference proteome</keyword>
<evidence type="ECO:0000313" key="1">
    <source>
        <dbReference type="EMBL" id="MFD2318466.1"/>
    </source>
</evidence>
<dbReference type="EMBL" id="JBHUIG010000004">
    <property type="protein sequence ID" value="MFD2318466.1"/>
    <property type="molecule type" value="Genomic_DNA"/>
</dbReference>
<reference evidence="2" key="1">
    <citation type="journal article" date="2019" name="Int. J. Syst. Evol. Microbiol.">
        <title>The Global Catalogue of Microorganisms (GCM) 10K type strain sequencing project: providing services to taxonomists for standard genome sequencing and annotation.</title>
        <authorList>
            <consortium name="The Broad Institute Genomics Platform"/>
            <consortium name="The Broad Institute Genome Sequencing Center for Infectious Disease"/>
            <person name="Wu L."/>
            <person name="Ma J."/>
        </authorList>
    </citation>
    <scope>NUCLEOTIDE SEQUENCE [LARGE SCALE GENOMIC DNA]</scope>
    <source>
        <strain evidence="2">CCUG 62793</strain>
    </source>
</reference>
<dbReference type="Gene3D" id="1.10.260.40">
    <property type="entry name" value="lambda repressor-like DNA-binding domains"/>
    <property type="match status" value="1"/>
</dbReference>
<organism evidence="1 2">
    <name type="scientific">Delftia deserti</name>
    <dbReference type="NCBI Taxonomy" id="1651218"/>
    <lineage>
        <taxon>Bacteria</taxon>
        <taxon>Pseudomonadati</taxon>
        <taxon>Pseudomonadota</taxon>
        <taxon>Betaproteobacteria</taxon>
        <taxon>Burkholderiales</taxon>
        <taxon>Comamonadaceae</taxon>
        <taxon>Delftia</taxon>
    </lineage>
</organism>
<dbReference type="InterPro" id="IPR010982">
    <property type="entry name" value="Lambda_DNA-bd_dom_sf"/>
</dbReference>
<sequence length="87" mass="9482">MDKLLTYLNGLPKADRQAFVARCDTSEGYLRKAISKGQRLGESLCIAIERESGRAVCCEDIRADVDWAYLRNTASAAPAPAQEPGHA</sequence>
<gene>
    <name evidence="1" type="ORF">ACFSPV_07115</name>
</gene>
<comment type="caution">
    <text evidence="1">The sequence shown here is derived from an EMBL/GenBank/DDBJ whole genome shotgun (WGS) entry which is preliminary data.</text>
</comment>